<dbReference type="InterPro" id="IPR008271">
    <property type="entry name" value="Ser/Thr_kinase_AS"/>
</dbReference>
<evidence type="ECO:0000256" key="6">
    <source>
        <dbReference type="SAM" id="Phobius"/>
    </source>
</evidence>
<protein>
    <recommendedName>
        <fullName evidence="7">Protein kinase domain-containing protein</fullName>
    </recommendedName>
</protein>
<keyword evidence="1" id="KW-0808">Transferase</keyword>
<feature type="transmembrane region" description="Helical" evidence="6">
    <location>
        <begin position="599"/>
        <end position="620"/>
    </location>
</feature>
<organism evidence="8 9">
    <name type="scientific">Rugosimonospora africana</name>
    <dbReference type="NCBI Taxonomy" id="556532"/>
    <lineage>
        <taxon>Bacteria</taxon>
        <taxon>Bacillati</taxon>
        <taxon>Actinomycetota</taxon>
        <taxon>Actinomycetes</taxon>
        <taxon>Micromonosporales</taxon>
        <taxon>Micromonosporaceae</taxon>
        <taxon>Rugosimonospora</taxon>
    </lineage>
</organism>
<keyword evidence="6" id="KW-0472">Membrane</keyword>
<evidence type="ECO:0000313" key="9">
    <source>
        <dbReference type="Proteomes" id="UP000642748"/>
    </source>
</evidence>
<keyword evidence="2" id="KW-0547">Nucleotide-binding</keyword>
<sequence>MTDMAEVLDLVCGPASPLPETYQRYRLVAHLGSGGQAEVYRAVRLCGGVASAPMTVKVFRVDPKRPLVDELRSWDKGDAALMDLNNRGVLGICRRADGFYGPPPHRPGEAPEPGNAVPYQIYDYLHGVNLRVYLLSAGAAGPGPKLNAVTALRTLAGVLRELHHPGDPGATPVLHMDVKPSNVMVLANGEVRLIDFTGARYWRTEEITQIAYTPESGGPEALHGRVGPAYDVHGFGAVAYFMVTGSLPRGEQAPPPAAHPALSGKPALRDVLLAPLADKPGDRPSTLELGAWVDRLATLVRAGSAPETGVDWAEPEQAVTVRAVGRAAVVSGTETEAFQRIERLERELVQLRSSLNGDRVPPGGPLLAAAAYAAHPLNGRAAQAAPDDQADRSPGSDADRPAMAGAVVGGGSPAGALGGDALGGGAAGGGAMANGAKGNGAVGGSAAGGLAGGDGAANPTMVNPTMVNPTVVNRTVVNKGGNPHGGGRNAEPSGGPAPTRVAGAGEGPNAGQPNARQPHAGQPSAAEQAIRGRASVVTKPPPGPDTSSYLPGDPPRRDRAPMSERMRLLKRGGGWSWFGGIVAFLGWSVWAIANRGHSLFVPLLEFALVLLVGAGLFILLRLLGRLVVERWMGRRRRTARLAHLGTALYLVAVGVAYLEQTPWVMDIVHWVQRS</sequence>
<reference evidence="8" key="1">
    <citation type="submission" date="2021-01" db="EMBL/GenBank/DDBJ databases">
        <title>Whole genome shotgun sequence of Rugosimonospora africana NBRC 104875.</title>
        <authorList>
            <person name="Komaki H."/>
            <person name="Tamura T."/>
        </authorList>
    </citation>
    <scope>NUCLEOTIDE SEQUENCE</scope>
    <source>
        <strain evidence="8">NBRC 104875</strain>
    </source>
</reference>
<feature type="transmembrane region" description="Helical" evidence="6">
    <location>
        <begin position="641"/>
        <end position="658"/>
    </location>
</feature>
<evidence type="ECO:0000256" key="1">
    <source>
        <dbReference type="ARBA" id="ARBA00022679"/>
    </source>
</evidence>
<feature type="region of interest" description="Disordered" evidence="5">
    <location>
        <begin position="380"/>
        <end position="407"/>
    </location>
</feature>
<evidence type="ECO:0000256" key="5">
    <source>
        <dbReference type="SAM" id="MobiDB-lite"/>
    </source>
</evidence>
<dbReference type="PROSITE" id="PS50011">
    <property type="entry name" value="PROTEIN_KINASE_DOM"/>
    <property type="match status" value="1"/>
</dbReference>
<keyword evidence="6" id="KW-1133">Transmembrane helix</keyword>
<dbReference type="GO" id="GO:0004674">
    <property type="term" value="F:protein serine/threonine kinase activity"/>
    <property type="evidence" value="ECO:0007669"/>
    <property type="project" value="TreeGrafter"/>
</dbReference>
<feature type="domain" description="Protein kinase" evidence="7">
    <location>
        <begin position="25"/>
        <end position="293"/>
    </location>
</feature>
<dbReference type="InterPro" id="IPR011009">
    <property type="entry name" value="Kinase-like_dom_sf"/>
</dbReference>
<dbReference type="Gene3D" id="1.10.510.10">
    <property type="entry name" value="Transferase(Phosphotransferase) domain 1"/>
    <property type="match status" value="1"/>
</dbReference>
<dbReference type="PANTHER" id="PTHR43289">
    <property type="entry name" value="MITOGEN-ACTIVATED PROTEIN KINASE KINASE KINASE 20-RELATED"/>
    <property type="match status" value="1"/>
</dbReference>
<comment type="caution">
    <text evidence="8">The sequence shown here is derived from an EMBL/GenBank/DDBJ whole genome shotgun (WGS) entry which is preliminary data.</text>
</comment>
<evidence type="ECO:0000256" key="4">
    <source>
        <dbReference type="ARBA" id="ARBA00022840"/>
    </source>
</evidence>
<evidence type="ECO:0000256" key="3">
    <source>
        <dbReference type="ARBA" id="ARBA00022777"/>
    </source>
</evidence>
<feature type="transmembrane region" description="Helical" evidence="6">
    <location>
        <begin position="575"/>
        <end position="593"/>
    </location>
</feature>
<keyword evidence="6" id="KW-0812">Transmembrane</keyword>
<keyword evidence="4" id="KW-0067">ATP-binding</keyword>
<gene>
    <name evidence="8" type="ORF">Raf01_84240</name>
</gene>
<feature type="region of interest" description="Disordered" evidence="5">
    <location>
        <begin position="475"/>
        <end position="560"/>
    </location>
</feature>
<keyword evidence="3" id="KW-0418">Kinase</keyword>
<accession>A0A8J3R2D2</accession>
<name>A0A8J3R2D2_9ACTN</name>
<evidence type="ECO:0000313" key="8">
    <source>
        <dbReference type="EMBL" id="GIH20252.1"/>
    </source>
</evidence>
<dbReference type="PANTHER" id="PTHR43289:SF34">
    <property type="entry name" value="SERINE_THREONINE-PROTEIN KINASE YBDM-RELATED"/>
    <property type="match status" value="1"/>
</dbReference>
<dbReference type="AlphaFoldDB" id="A0A8J3R2D2"/>
<dbReference type="EMBL" id="BONZ01000092">
    <property type="protein sequence ID" value="GIH20252.1"/>
    <property type="molecule type" value="Genomic_DNA"/>
</dbReference>
<evidence type="ECO:0000259" key="7">
    <source>
        <dbReference type="PROSITE" id="PS50011"/>
    </source>
</evidence>
<dbReference type="PROSITE" id="PS00108">
    <property type="entry name" value="PROTEIN_KINASE_ST"/>
    <property type="match status" value="1"/>
</dbReference>
<dbReference type="Proteomes" id="UP000642748">
    <property type="component" value="Unassembled WGS sequence"/>
</dbReference>
<proteinExistence type="predicted"/>
<dbReference type="SUPFAM" id="SSF56112">
    <property type="entry name" value="Protein kinase-like (PK-like)"/>
    <property type="match status" value="1"/>
</dbReference>
<dbReference type="GO" id="GO:0005524">
    <property type="term" value="F:ATP binding"/>
    <property type="evidence" value="ECO:0007669"/>
    <property type="project" value="UniProtKB-KW"/>
</dbReference>
<keyword evidence="9" id="KW-1185">Reference proteome</keyword>
<dbReference type="SMART" id="SM00220">
    <property type="entry name" value="S_TKc"/>
    <property type="match status" value="1"/>
</dbReference>
<dbReference type="Pfam" id="PF00069">
    <property type="entry name" value="Pkinase"/>
    <property type="match status" value="1"/>
</dbReference>
<dbReference type="InterPro" id="IPR000719">
    <property type="entry name" value="Prot_kinase_dom"/>
</dbReference>
<evidence type="ECO:0000256" key="2">
    <source>
        <dbReference type="ARBA" id="ARBA00022741"/>
    </source>
</evidence>